<reference evidence="2" key="1">
    <citation type="submission" date="2017-04" db="EMBL/GenBank/DDBJ databases">
        <title>Population genomics of picophytoplankton unveils novel chromosome hypervariability.</title>
        <authorList>
            <consortium name="DOE Joint Genome Institute"/>
            <person name="Blanc-Mathieu R."/>
            <person name="Krasovec M."/>
            <person name="Hebrard M."/>
            <person name="Yau S."/>
            <person name="Desgranges E."/>
            <person name="Martin J."/>
            <person name="Schackwitz W."/>
            <person name="Kuo A."/>
            <person name="Salin G."/>
            <person name="Donnadieu C."/>
            <person name="Desdevises Y."/>
            <person name="Sanchez-Ferandin S."/>
            <person name="Moreau H."/>
            <person name="Rivals E."/>
            <person name="Grigoriev I.V."/>
            <person name="Grimsley N."/>
            <person name="Eyre-Walker A."/>
            <person name="Piganeau G."/>
        </authorList>
    </citation>
    <scope>NUCLEOTIDE SEQUENCE [LARGE SCALE GENOMIC DNA]</scope>
    <source>
        <strain evidence="2">RCC 1115</strain>
    </source>
</reference>
<dbReference type="AlphaFoldDB" id="A0A1Y5IIW9"/>
<accession>A0A1Y5IIW9</accession>
<evidence type="ECO:0000313" key="2">
    <source>
        <dbReference type="EMBL" id="OUS46915.1"/>
    </source>
</evidence>
<organism evidence="2">
    <name type="scientific">Ostreococcus tauri</name>
    <name type="common">Marine green alga</name>
    <dbReference type="NCBI Taxonomy" id="70448"/>
    <lineage>
        <taxon>Eukaryota</taxon>
        <taxon>Viridiplantae</taxon>
        <taxon>Chlorophyta</taxon>
        <taxon>Mamiellophyceae</taxon>
        <taxon>Mamiellales</taxon>
        <taxon>Bathycoccaceae</taxon>
        <taxon>Ostreococcus</taxon>
    </lineage>
</organism>
<dbReference type="OrthoDB" id="10458903at2759"/>
<sequence length="291" mass="30626">MSRRCVRALARHALANACASVERAAPPWRTASICRVSSRASALATRSRGASTIPASDLLTERERERIASDLRAMATRKMDSDGAHGRRVALVPLGTYNDDPCVVMTVSEDGMRGGQTCALPSAAVEEDTLLESASVATTSAARRAEKALFGTSSEGSRGGRGDFLGASHDVADVKGRTIVTPVLAYLGEIADLVRGRSDVAAISLSTLMSLEGVAADPKGDGVRFVGTLSARGLEGYEAQVLHNALRVVAGPNRAYKEALYDQFVPGYVRQSPPAPPSPYAKTDGHDRAMG</sequence>
<dbReference type="Proteomes" id="UP000195557">
    <property type="component" value="Unassembled WGS sequence"/>
</dbReference>
<evidence type="ECO:0000256" key="1">
    <source>
        <dbReference type="SAM" id="MobiDB-lite"/>
    </source>
</evidence>
<gene>
    <name evidence="2" type="ORF">BE221DRAFT_191415</name>
</gene>
<protein>
    <submittedName>
        <fullName evidence="2">Uncharacterized protein</fullName>
    </submittedName>
</protein>
<dbReference type="EMBL" id="KZ155780">
    <property type="protein sequence ID" value="OUS46915.1"/>
    <property type="molecule type" value="Genomic_DNA"/>
</dbReference>
<feature type="region of interest" description="Disordered" evidence="1">
    <location>
        <begin position="270"/>
        <end position="291"/>
    </location>
</feature>
<dbReference type="RefSeq" id="XP_003080728.2">
    <property type="nucleotide sequence ID" value="XM_003080680.2"/>
</dbReference>
<proteinExistence type="predicted"/>
<dbReference type="KEGG" id="ota:OT_ostta08g01590"/>
<name>A0A1Y5IIW9_OSTTA</name>
<dbReference type="OMA" id="EMLGATH"/>